<sequence>MLFGKEDATPPTSGNIEFDINPDQHCSGNVPQNGQELVKRIFVKVQTEQQYFSETCFLASIWRLYPEIKEFVEKRELQVISSGVSDLDTLFGYKGHKQLEKTLVALLSFLWILRNEPKKFVECQNESEQMTDDEFQDLYKYVTKVLKIEGKNLAAIKKDDEVLMGLEAMIVFIVIKDLIKNQKVLEEFRSNTGQHGLAHVDPDHVLYTVLEKHPKLLPSYEALKPKFRNMILLGMSTKFKLGQMVLGENVAGSLEPLVRLFEIEKVK</sequence>
<protein>
    <submittedName>
        <fullName evidence="1">Uncharacterized protein</fullName>
    </submittedName>
</protein>
<evidence type="ECO:0000313" key="2">
    <source>
        <dbReference type="Proteomes" id="UP001201812"/>
    </source>
</evidence>
<evidence type="ECO:0000313" key="1">
    <source>
        <dbReference type="EMBL" id="KAI1691666.1"/>
    </source>
</evidence>
<accession>A0AAD4MEJ1</accession>
<dbReference type="InterPro" id="IPR049232">
    <property type="entry name" value="DUF6829"/>
</dbReference>
<comment type="caution">
    <text evidence="1">The sequence shown here is derived from an EMBL/GenBank/DDBJ whole genome shotgun (WGS) entry which is preliminary data.</text>
</comment>
<proteinExistence type="predicted"/>
<reference evidence="1" key="1">
    <citation type="submission" date="2022-01" db="EMBL/GenBank/DDBJ databases">
        <title>Genome Sequence Resource for Two Populations of Ditylenchus destructor, the Migratory Endoparasitic Phytonematode.</title>
        <authorList>
            <person name="Zhang H."/>
            <person name="Lin R."/>
            <person name="Xie B."/>
        </authorList>
    </citation>
    <scope>NUCLEOTIDE SEQUENCE</scope>
    <source>
        <strain evidence="1">BazhouSP</strain>
    </source>
</reference>
<gene>
    <name evidence="1" type="ORF">DdX_21737</name>
</gene>
<name>A0AAD4MEJ1_9BILA</name>
<dbReference type="Proteomes" id="UP001201812">
    <property type="component" value="Unassembled WGS sequence"/>
</dbReference>
<organism evidence="1 2">
    <name type="scientific">Ditylenchus destructor</name>
    <dbReference type="NCBI Taxonomy" id="166010"/>
    <lineage>
        <taxon>Eukaryota</taxon>
        <taxon>Metazoa</taxon>
        <taxon>Ecdysozoa</taxon>
        <taxon>Nematoda</taxon>
        <taxon>Chromadorea</taxon>
        <taxon>Rhabditida</taxon>
        <taxon>Tylenchina</taxon>
        <taxon>Tylenchomorpha</taxon>
        <taxon>Sphaerularioidea</taxon>
        <taxon>Anguinidae</taxon>
        <taxon>Anguininae</taxon>
        <taxon>Ditylenchus</taxon>
    </lineage>
</organism>
<dbReference type="AlphaFoldDB" id="A0AAD4MEJ1"/>
<keyword evidence="2" id="KW-1185">Reference proteome</keyword>
<dbReference type="Pfam" id="PF20717">
    <property type="entry name" value="DUF6829"/>
    <property type="match status" value="1"/>
</dbReference>
<dbReference type="EMBL" id="JAKKPZ010000885">
    <property type="protein sequence ID" value="KAI1691666.1"/>
    <property type="molecule type" value="Genomic_DNA"/>
</dbReference>